<evidence type="ECO:0000256" key="5">
    <source>
        <dbReference type="ARBA" id="ARBA00023274"/>
    </source>
</evidence>
<dbReference type="GO" id="GO:0006412">
    <property type="term" value="P:translation"/>
    <property type="evidence" value="ECO:0007669"/>
    <property type="project" value="UniProtKB-UniRule"/>
</dbReference>
<dbReference type="InterPro" id="IPR005717">
    <property type="entry name" value="Ribosomal_uS7_bac/org-type"/>
</dbReference>
<keyword evidence="9" id="KW-0150">Chloroplast</keyword>
<keyword evidence="4 7" id="KW-0689">Ribosomal protein</keyword>
<dbReference type="AlphaFoldDB" id="A0A5B9RFS8"/>
<dbReference type="Pfam" id="PF00177">
    <property type="entry name" value="Ribosomal_S7"/>
    <property type="match status" value="1"/>
</dbReference>
<dbReference type="GO" id="GO:0009507">
    <property type="term" value="C:chloroplast"/>
    <property type="evidence" value="ECO:0007669"/>
    <property type="project" value="UniProtKB-SubCell"/>
</dbReference>
<accession>A0A5B9RFS8</accession>
<evidence type="ECO:0000256" key="7">
    <source>
        <dbReference type="HAMAP-Rule" id="MF_00480"/>
    </source>
</evidence>
<dbReference type="InterPro" id="IPR000235">
    <property type="entry name" value="Ribosomal_uS7"/>
</dbReference>
<dbReference type="CDD" id="cd14871">
    <property type="entry name" value="uS7_Chloroplast"/>
    <property type="match status" value="1"/>
</dbReference>
<dbReference type="GeneID" id="41796901"/>
<keyword evidence="3 7" id="KW-0694">RNA-binding</keyword>
<dbReference type="PANTHER" id="PTHR11205">
    <property type="entry name" value="RIBOSOMAL PROTEIN S7"/>
    <property type="match status" value="1"/>
</dbReference>
<comment type="subcellular location">
    <subcellularLocation>
        <location evidence="7">Plastid</location>
        <location evidence="7">Chloroplast</location>
    </subcellularLocation>
</comment>
<dbReference type="HAMAP" id="MF_00480_B">
    <property type="entry name" value="Ribosomal_uS7_B"/>
    <property type="match status" value="1"/>
</dbReference>
<organism evidence="9">
    <name type="scientific">Microrhizoidea pickettheapsiorum</name>
    <dbReference type="NCBI Taxonomy" id="2604950"/>
    <lineage>
        <taxon>Eukaryota</taxon>
        <taxon>Viridiplantae</taxon>
        <taxon>Chlorophyta</taxon>
        <taxon>Mamiellophyceae</taxon>
        <taxon>Dolichomastigales</taxon>
        <taxon>Dolichomastigales incertae sedis</taxon>
        <taxon>Microrhizoidea</taxon>
    </lineage>
</organism>
<dbReference type="NCBIfam" id="TIGR01029">
    <property type="entry name" value="rpsG_bact"/>
    <property type="match status" value="1"/>
</dbReference>
<dbReference type="SUPFAM" id="SSF47973">
    <property type="entry name" value="Ribosomal protein S7"/>
    <property type="match status" value="1"/>
</dbReference>
<keyword evidence="2 7" id="KW-0699">rRNA-binding</keyword>
<evidence type="ECO:0000259" key="8">
    <source>
        <dbReference type="Pfam" id="PF00177"/>
    </source>
</evidence>
<dbReference type="Gene3D" id="1.10.455.10">
    <property type="entry name" value="Ribosomal protein S7 domain"/>
    <property type="match status" value="1"/>
</dbReference>
<name>A0A5B9RFS8_9CHLO</name>
<dbReference type="GO" id="GO:0003735">
    <property type="term" value="F:structural constituent of ribosome"/>
    <property type="evidence" value="ECO:0007669"/>
    <property type="project" value="InterPro"/>
</dbReference>
<comment type="subunit">
    <text evidence="7">Part of the 30S ribosomal subunit.</text>
</comment>
<geneLocation type="chloroplast" evidence="9"/>
<sequence>MSRKKSPKTTLKFKLRSGRGSDSIYKSRLVSLFRQRLLKSGKASLARKIISEAFNYIEENTKQDPLDILREAVLNVTPVVEVKPQRRGGTVFQVPVEVLPERGTLLALSWIVQAARQRGGRGMVLKLAAELMDASQKTGNAVRKKEDLHRMADANKALSHYRF</sequence>
<proteinExistence type="inferred from homology"/>
<evidence type="ECO:0000256" key="4">
    <source>
        <dbReference type="ARBA" id="ARBA00022980"/>
    </source>
</evidence>
<dbReference type="InterPro" id="IPR023798">
    <property type="entry name" value="Ribosomal_uS7_dom"/>
</dbReference>
<feature type="domain" description="Small ribosomal subunit protein uS7" evidence="8">
    <location>
        <begin position="21"/>
        <end position="156"/>
    </location>
</feature>
<keyword evidence="5 7" id="KW-0687">Ribonucleoprotein</keyword>
<comment type="similarity">
    <text evidence="1 7">Belongs to the universal ribosomal protein uS7 family.</text>
</comment>
<comment type="function">
    <text evidence="7">One of the primary rRNA binding proteins, it binds directly to 16S rRNA where it nucleates assembly of the head domain of the 30S subunit.</text>
</comment>
<dbReference type="GO" id="GO:0019843">
    <property type="term" value="F:rRNA binding"/>
    <property type="evidence" value="ECO:0007669"/>
    <property type="project" value="UniProtKB-UniRule"/>
</dbReference>
<dbReference type="EMBL" id="MN056173">
    <property type="protein sequence ID" value="QEG77698.1"/>
    <property type="molecule type" value="Genomic_DNA"/>
</dbReference>
<reference evidence="9" key="1">
    <citation type="journal article" date="2019" name="J. Phycol.">
        <title>A new marine prasinophyte genus alternates between a flagellate and a dominant benthic stage with microrhizoids for adhesion.</title>
        <authorList>
            <person name="Wetherbee R."/>
            <person name="Marcelino V.R."/>
            <person name="Costa J.F."/>
            <person name="Grant B."/>
            <person name="Crawford S."/>
            <person name="Waller R.F."/>
            <person name="Andersen R.A."/>
            <person name="Berry D."/>
            <person name="McFadden G.I."/>
            <person name="Verbruggen H."/>
        </authorList>
    </citation>
    <scope>NUCLEOTIDE SEQUENCE</scope>
</reference>
<dbReference type="PIRSF" id="PIRSF002122">
    <property type="entry name" value="RPS7p_RPS7a_RPS5e_RPS7o"/>
    <property type="match status" value="1"/>
</dbReference>
<evidence type="ECO:0000256" key="3">
    <source>
        <dbReference type="ARBA" id="ARBA00022884"/>
    </source>
</evidence>
<evidence type="ECO:0000256" key="2">
    <source>
        <dbReference type="ARBA" id="ARBA00022730"/>
    </source>
</evidence>
<keyword evidence="9" id="KW-0934">Plastid</keyword>
<dbReference type="RefSeq" id="YP_009692033.1">
    <property type="nucleotide sequence ID" value="NC_044704.1"/>
</dbReference>
<gene>
    <name evidence="7 9" type="primary">rps7</name>
</gene>
<evidence type="ECO:0000256" key="6">
    <source>
        <dbReference type="ARBA" id="ARBA00035151"/>
    </source>
</evidence>
<evidence type="ECO:0000256" key="1">
    <source>
        <dbReference type="ARBA" id="ARBA00007151"/>
    </source>
</evidence>
<dbReference type="InterPro" id="IPR036823">
    <property type="entry name" value="Ribosomal_uS7_dom_sf"/>
</dbReference>
<dbReference type="GO" id="GO:0015935">
    <property type="term" value="C:small ribosomal subunit"/>
    <property type="evidence" value="ECO:0007669"/>
    <property type="project" value="InterPro"/>
</dbReference>
<protein>
    <recommendedName>
        <fullName evidence="6 7">Small ribosomal subunit protein uS7c</fullName>
    </recommendedName>
</protein>
<evidence type="ECO:0000313" key="9">
    <source>
        <dbReference type="EMBL" id="QEG77698.1"/>
    </source>
</evidence>